<protein>
    <recommendedName>
        <fullName evidence="4">DUF4283 domain-containing protein</fullName>
    </recommendedName>
</protein>
<gene>
    <name evidence="2" type="ORF">Sango_0547500</name>
</gene>
<name>A0AAE2C1L0_9LAMI</name>
<dbReference type="Proteomes" id="UP001289374">
    <property type="component" value="Unassembled WGS sequence"/>
</dbReference>
<dbReference type="InterPro" id="IPR040256">
    <property type="entry name" value="At4g02000-like"/>
</dbReference>
<evidence type="ECO:0000256" key="1">
    <source>
        <dbReference type="SAM" id="MobiDB-lite"/>
    </source>
</evidence>
<feature type="compositionally biased region" description="Polar residues" evidence="1">
    <location>
        <begin position="67"/>
        <end position="79"/>
    </location>
</feature>
<organism evidence="2 3">
    <name type="scientific">Sesamum angolense</name>
    <dbReference type="NCBI Taxonomy" id="2727404"/>
    <lineage>
        <taxon>Eukaryota</taxon>
        <taxon>Viridiplantae</taxon>
        <taxon>Streptophyta</taxon>
        <taxon>Embryophyta</taxon>
        <taxon>Tracheophyta</taxon>
        <taxon>Spermatophyta</taxon>
        <taxon>Magnoliopsida</taxon>
        <taxon>eudicotyledons</taxon>
        <taxon>Gunneridae</taxon>
        <taxon>Pentapetalae</taxon>
        <taxon>asterids</taxon>
        <taxon>lamiids</taxon>
        <taxon>Lamiales</taxon>
        <taxon>Pedaliaceae</taxon>
        <taxon>Sesamum</taxon>
    </lineage>
</organism>
<accession>A0AAE2C1L0</accession>
<dbReference type="PANTHER" id="PTHR31286:SF179">
    <property type="entry name" value="RNASE H TYPE-1 DOMAIN-CONTAINING PROTEIN"/>
    <property type="match status" value="1"/>
</dbReference>
<sequence>MQPIMWIGIEVAPLFPPLSGGRSPSDNPPLCRPRCGELNYPFDFSQRSLAGDGTLHLQPGRFPPLTRANQAESNSAKTASFHVNQPSETASSNSTNSIPTPQHLDFCKFFLANSKPPSIGATEEINGRPTIIFSDSETQSLVANFRLALIGKFSQGTPPYSQLHRLIAKSGIKGAFTKDALFAIANNIGTPLQIVDSTYNKSNLSKARVCVEIDLLKPTLEEIDIQICGVTIVQKIEYEQVPHYCSLCNHIGHQESECYSKGNAPKPPHNRQQKMKGKTEVQHARKVRDTFPVKNCPLVWMKKGESSTFVDALPAECEIIGKHYDDNAIMHVDEAG</sequence>
<evidence type="ECO:0008006" key="4">
    <source>
        <dbReference type="Google" id="ProtNLM"/>
    </source>
</evidence>
<keyword evidence="3" id="KW-1185">Reference proteome</keyword>
<dbReference type="PANTHER" id="PTHR31286">
    <property type="entry name" value="GLYCINE-RICH CELL WALL STRUCTURAL PROTEIN 1.8-LIKE"/>
    <property type="match status" value="1"/>
</dbReference>
<reference evidence="2" key="2">
    <citation type="journal article" date="2024" name="Plant">
        <title>Genomic evolution and insights into agronomic trait innovations of Sesamum species.</title>
        <authorList>
            <person name="Miao H."/>
            <person name="Wang L."/>
            <person name="Qu L."/>
            <person name="Liu H."/>
            <person name="Sun Y."/>
            <person name="Le M."/>
            <person name="Wang Q."/>
            <person name="Wei S."/>
            <person name="Zheng Y."/>
            <person name="Lin W."/>
            <person name="Duan Y."/>
            <person name="Cao H."/>
            <person name="Xiong S."/>
            <person name="Wang X."/>
            <person name="Wei L."/>
            <person name="Li C."/>
            <person name="Ma Q."/>
            <person name="Ju M."/>
            <person name="Zhao R."/>
            <person name="Li G."/>
            <person name="Mu C."/>
            <person name="Tian Q."/>
            <person name="Mei H."/>
            <person name="Zhang T."/>
            <person name="Gao T."/>
            <person name="Zhang H."/>
        </authorList>
    </citation>
    <scope>NUCLEOTIDE SEQUENCE</scope>
    <source>
        <strain evidence="2">K16</strain>
    </source>
</reference>
<evidence type="ECO:0000313" key="3">
    <source>
        <dbReference type="Proteomes" id="UP001289374"/>
    </source>
</evidence>
<reference evidence="2" key="1">
    <citation type="submission" date="2020-06" db="EMBL/GenBank/DDBJ databases">
        <authorList>
            <person name="Li T."/>
            <person name="Hu X."/>
            <person name="Zhang T."/>
            <person name="Song X."/>
            <person name="Zhang H."/>
            <person name="Dai N."/>
            <person name="Sheng W."/>
            <person name="Hou X."/>
            <person name="Wei L."/>
        </authorList>
    </citation>
    <scope>NUCLEOTIDE SEQUENCE</scope>
    <source>
        <strain evidence="2">K16</strain>
        <tissue evidence="2">Leaf</tissue>
    </source>
</reference>
<comment type="caution">
    <text evidence="2">The sequence shown here is derived from an EMBL/GenBank/DDBJ whole genome shotgun (WGS) entry which is preliminary data.</text>
</comment>
<feature type="region of interest" description="Disordered" evidence="1">
    <location>
        <begin position="259"/>
        <end position="284"/>
    </location>
</feature>
<dbReference type="AlphaFoldDB" id="A0AAE2C1L0"/>
<feature type="region of interest" description="Disordered" evidence="1">
    <location>
        <begin position="59"/>
        <end position="79"/>
    </location>
</feature>
<evidence type="ECO:0000313" key="2">
    <source>
        <dbReference type="EMBL" id="KAK4405410.1"/>
    </source>
</evidence>
<proteinExistence type="predicted"/>
<dbReference type="EMBL" id="JACGWL010000003">
    <property type="protein sequence ID" value="KAK4405410.1"/>
    <property type="molecule type" value="Genomic_DNA"/>
</dbReference>